<keyword evidence="3" id="KW-1185">Reference proteome</keyword>
<dbReference type="AlphaFoldDB" id="A0ABD5PWT0"/>
<evidence type="ECO:0000313" key="3">
    <source>
        <dbReference type="Proteomes" id="UP001595945"/>
    </source>
</evidence>
<dbReference type="RefSeq" id="WP_254267499.1">
    <property type="nucleotide sequence ID" value="NZ_CP100400.1"/>
</dbReference>
<name>A0ABD5PWT0_9EURY</name>
<evidence type="ECO:0000259" key="1">
    <source>
        <dbReference type="Pfam" id="PF18545"/>
    </source>
</evidence>
<dbReference type="Pfam" id="PF18545">
    <property type="entry name" value="HalOD1"/>
    <property type="match status" value="1"/>
</dbReference>
<reference evidence="2 3" key="1">
    <citation type="journal article" date="2019" name="Int. J. Syst. Evol. Microbiol.">
        <title>The Global Catalogue of Microorganisms (GCM) 10K type strain sequencing project: providing services to taxonomists for standard genome sequencing and annotation.</title>
        <authorList>
            <consortium name="The Broad Institute Genomics Platform"/>
            <consortium name="The Broad Institute Genome Sequencing Center for Infectious Disease"/>
            <person name="Wu L."/>
            <person name="Ma J."/>
        </authorList>
    </citation>
    <scope>NUCLEOTIDE SEQUENCE [LARGE SCALE GENOMIC DNA]</scope>
    <source>
        <strain evidence="2 3">XZYJ18</strain>
    </source>
</reference>
<gene>
    <name evidence="2" type="ORF">ACFO9K_01855</name>
</gene>
<dbReference type="Proteomes" id="UP001595945">
    <property type="component" value="Unassembled WGS sequence"/>
</dbReference>
<dbReference type="InterPro" id="IPR040624">
    <property type="entry name" value="HalOD1"/>
</dbReference>
<feature type="domain" description="Halobacterial output" evidence="1">
    <location>
        <begin position="10"/>
        <end position="83"/>
    </location>
</feature>
<organism evidence="2 3">
    <name type="scientific">Halorussus aquaticus</name>
    <dbReference type="NCBI Taxonomy" id="2953748"/>
    <lineage>
        <taxon>Archaea</taxon>
        <taxon>Methanobacteriati</taxon>
        <taxon>Methanobacteriota</taxon>
        <taxon>Stenosarchaea group</taxon>
        <taxon>Halobacteria</taxon>
        <taxon>Halobacteriales</taxon>
        <taxon>Haladaptataceae</taxon>
        <taxon>Halorussus</taxon>
    </lineage>
</organism>
<accession>A0ABD5PWT0</accession>
<dbReference type="GeneID" id="73045958"/>
<evidence type="ECO:0000313" key="2">
    <source>
        <dbReference type="EMBL" id="MFC4822997.1"/>
    </source>
</evidence>
<dbReference type="EMBL" id="JBHSHT010000001">
    <property type="protein sequence ID" value="MFC4822997.1"/>
    <property type="molecule type" value="Genomic_DNA"/>
</dbReference>
<sequence length="94" mass="10253">MRVSRTALGDDDRISTRIVTAVADAEGIPPTEVTPPLYRVVDPDALNQLFETKWAASEDGPHVSFTYCGYEVTVEGAGDIVVRTADDSDRERVV</sequence>
<comment type="caution">
    <text evidence="2">The sequence shown here is derived from an EMBL/GenBank/DDBJ whole genome shotgun (WGS) entry which is preliminary data.</text>
</comment>
<protein>
    <submittedName>
        <fullName evidence="2">HalOD1 output domain-containing protein</fullName>
    </submittedName>
</protein>
<proteinExistence type="predicted"/>